<protein>
    <submittedName>
        <fullName evidence="2">Uncharacterized protein</fullName>
    </submittedName>
</protein>
<dbReference type="AlphaFoldDB" id="A0A819Q4R2"/>
<accession>A0A819Q4R2</accession>
<evidence type="ECO:0000256" key="1">
    <source>
        <dbReference type="ARBA" id="ARBA00022729"/>
    </source>
</evidence>
<dbReference type="InterPro" id="IPR028994">
    <property type="entry name" value="Integrin_alpha_N"/>
</dbReference>
<dbReference type="InterPro" id="IPR013517">
    <property type="entry name" value="FG-GAP"/>
</dbReference>
<sequence>NGDNKSDIVVANHGSDNIGVLLNSGSGIFSSQITYSTGSGSGPWFVAVGDMNRDNKVDIATANYGATTISVLLNRGNGTFLSQVTYSGQSYAYAVAVADVNNDNASEIVLANAGSSNVGVFINKGDGTFYNQVTYTVGTTPVSVQMGDVNNDNKIDIVTANSGSNSVSVLLNRGNGTFLSQVAYSTGSGSGPYSVIVGDMNGDNNQDIIVANPGSNTVGVFLGTGNGTFLSQTSYSVGSSPHSVAVGDVNNDNKIDIVAANYVNKILAYARLVFMPVSKDYTIRNIESGQTKCDSREEMSHEDFFLYVKYFNQLPVQSTEFSWSINRYFFVFRIAIETFKLVDIISGDKDATNNLLNLFRDDQQVFLNLNDYAEVEFHQTQTYISSMLTFGECKPMRLLPKLIDNPQIKVRTTRFRKSINYRRGRAITHYHSFYNPHCLFELEIRWLVASLCILGDLITQWLQCTGIILGSNQVAFHLVLTPRDPFAEFDALRGIVFIFNIRFKSTKISSIYIKINLLCLHDKLANISDKDQILRINIFQELILKRGVMLVYIISNVYSVHYNNRSTCVVSTGISSDDQSFLLDYGFLLVLEFLFRKRWRSSQTDEEKYQDIMLADFRAFCAIDNNRLVNFCNVLNNLANEKINEK</sequence>
<evidence type="ECO:0000313" key="3">
    <source>
        <dbReference type="Proteomes" id="UP000663844"/>
    </source>
</evidence>
<organism evidence="2 3">
    <name type="scientific">Adineta steineri</name>
    <dbReference type="NCBI Taxonomy" id="433720"/>
    <lineage>
        <taxon>Eukaryota</taxon>
        <taxon>Metazoa</taxon>
        <taxon>Spiralia</taxon>
        <taxon>Gnathifera</taxon>
        <taxon>Rotifera</taxon>
        <taxon>Eurotatoria</taxon>
        <taxon>Bdelloidea</taxon>
        <taxon>Adinetida</taxon>
        <taxon>Adinetidae</taxon>
        <taxon>Adineta</taxon>
    </lineage>
</organism>
<keyword evidence="1" id="KW-0732">Signal</keyword>
<comment type="caution">
    <text evidence="2">The sequence shown here is derived from an EMBL/GenBank/DDBJ whole genome shotgun (WGS) entry which is preliminary data.</text>
</comment>
<dbReference type="Gene3D" id="2.30.30.100">
    <property type="match status" value="5"/>
</dbReference>
<reference evidence="2" key="1">
    <citation type="submission" date="2021-02" db="EMBL/GenBank/DDBJ databases">
        <authorList>
            <person name="Nowell W R."/>
        </authorList>
    </citation>
    <scope>NUCLEOTIDE SEQUENCE</scope>
</reference>
<name>A0A819Q4R2_9BILA</name>
<dbReference type="EMBL" id="CAJOAZ010003704">
    <property type="protein sequence ID" value="CAF4023607.1"/>
    <property type="molecule type" value="Genomic_DNA"/>
</dbReference>
<proteinExistence type="predicted"/>
<dbReference type="Proteomes" id="UP000663844">
    <property type="component" value="Unassembled WGS sequence"/>
</dbReference>
<gene>
    <name evidence="2" type="ORF">OXD698_LOCUS30853</name>
</gene>
<dbReference type="Pfam" id="PF13517">
    <property type="entry name" value="FG-GAP_3"/>
    <property type="match status" value="2"/>
</dbReference>
<feature type="non-terminal residue" evidence="2">
    <location>
        <position position="1"/>
    </location>
</feature>
<evidence type="ECO:0000313" key="2">
    <source>
        <dbReference type="EMBL" id="CAF4023607.1"/>
    </source>
</evidence>
<dbReference type="SUPFAM" id="SSF69318">
    <property type="entry name" value="Integrin alpha N-terminal domain"/>
    <property type="match status" value="1"/>
</dbReference>
<dbReference type="PANTHER" id="PTHR46580">
    <property type="entry name" value="SENSOR KINASE-RELATED"/>
    <property type="match status" value="1"/>
</dbReference>